<sequence>MRFRPTTPADLDRVLPLVADDPACTMTADGYRARLATRQYRPERTWIAERESDGAPLAVAVWWAGPDDDLPRALDGVFVHPVVEPAQERIALAAELLGAAHAAFAQAGVEEPPAYHFFLPGDWNERPEVTAAVAWRREASRRAGLTVTLERLRYEWAPSDGLPQPSQRLSFHAEPDDEVFVDLFRRVLEGTLDTDSRKDADRIGADAQARRDVAFYRDMMPGERSWWRIARSVDGETVGFGLPSRNPDSAVVGYLGVLPPHRGHGYADDILAEITRFLAVETAAPRIRADTDLTNTPMAAAFTRQGYRNFSRRLVLSAH</sequence>
<dbReference type="AlphaFoldDB" id="A0A1H7N8F9"/>
<evidence type="ECO:0000259" key="1">
    <source>
        <dbReference type="PROSITE" id="PS51186"/>
    </source>
</evidence>
<dbReference type="GO" id="GO:0016747">
    <property type="term" value="F:acyltransferase activity, transferring groups other than amino-acyl groups"/>
    <property type="evidence" value="ECO:0007669"/>
    <property type="project" value="InterPro"/>
</dbReference>
<protein>
    <submittedName>
        <fullName evidence="2">Acetyltransferase (GNAT) family protein</fullName>
    </submittedName>
</protein>
<dbReference type="CDD" id="cd04301">
    <property type="entry name" value="NAT_SF"/>
    <property type="match status" value="1"/>
</dbReference>
<reference evidence="3" key="1">
    <citation type="submission" date="2016-10" db="EMBL/GenBank/DDBJ databases">
        <authorList>
            <person name="Varghese N."/>
        </authorList>
    </citation>
    <scope>NUCLEOTIDE SEQUENCE [LARGE SCALE GENOMIC DNA]</scope>
    <source>
        <strain evidence="3">DSM 45096 / BCRC 16803 / CGMCC 4.1857 / CIP 109030 / JCM 12277 / KCTC 19219 / NBRC 100920 / 33214</strain>
    </source>
</reference>
<dbReference type="PROSITE" id="PS51186">
    <property type="entry name" value="GNAT"/>
    <property type="match status" value="1"/>
</dbReference>
<dbReference type="EMBL" id="FOAZ01000006">
    <property type="protein sequence ID" value="SEL19764.1"/>
    <property type="molecule type" value="Genomic_DNA"/>
</dbReference>
<organism evidence="2 3">
    <name type="scientific">Streptacidiphilus jiangxiensis</name>
    <dbReference type="NCBI Taxonomy" id="235985"/>
    <lineage>
        <taxon>Bacteria</taxon>
        <taxon>Bacillati</taxon>
        <taxon>Actinomycetota</taxon>
        <taxon>Actinomycetes</taxon>
        <taxon>Kitasatosporales</taxon>
        <taxon>Streptomycetaceae</taxon>
        <taxon>Streptacidiphilus</taxon>
    </lineage>
</organism>
<dbReference type="Pfam" id="PF00583">
    <property type="entry name" value="Acetyltransf_1"/>
    <property type="match status" value="1"/>
</dbReference>
<keyword evidence="3" id="KW-1185">Reference proteome</keyword>
<dbReference type="InterPro" id="IPR000182">
    <property type="entry name" value="GNAT_dom"/>
</dbReference>
<dbReference type="SUPFAM" id="SSF55729">
    <property type="entry name" value="Acyl-CoA N-acyltransferases (Nat)"/>
    <property type="match status" value="2"/>
</dbReference>
<dbReference type="InterPro" id="IPR016181">
    <property type="entry name" value="Acyl_CoA_acyltransferase"/>
</dbReference>
<evidence type="ECO:0000313" key="2">
    <source>
        <dbReference type="EMBL" id="SEL19764.1"/>
    </source>
</evidence>
<keyword evidence="2" id="KW-0808">Transferase</keyword>
<dbReference type="Gene3D" id="3.40.630.30">
    <property type="match status" value="1"/>
</dbReference>
<accession>A0A1H7N8F9</accession>
<name>A0A1H7N8F9_STRJI</name>
<proteinExistence type="predicted"/>
<gene>
    <name evidence="2" type="ORF">SAMN05414137_106256</name>
</gene>
<dbReference type="STRING" id="235985.SAMN05414137_106256"/>
<dbReference type="eggNOG" id="COG1670">
    <property type="taxonomic scope" value="Bacteria"/>
</dbReference>
<dbReference type="OrthoDB" id="7942268at2"/>
<dbReference type="Proteomes" id="UP000183015">
    <property type="component" value="Unassembled WGS sequence"/>
</dbReference>
<evidence type="ECO:0000313" key="3">
    <source>
        <dbReference type="Proteomes" id="UP000183015"/>
    </source>
</evidence>
<feature type="domain" description="N-acetyltransferase" evidence="1">
    <location>
        <begin position="182"/>
        <end position="319"/>
    </location>
</feature>
<dbReference type="RefSeq" id="WP_042451109.1">
    <property type="nucleotide sequence ID" value="NZ_BBPN01000021.1"/>
</dbReference>